<keyword evidence="7" id="KW-0539">Nucleus</keyword>
<evidence type="ECO:0000313" key="11">
    <source>
        <dbReference type="Proteomes" id="UP000077684"/>
    </source>
</evidence>
<keyword evidence="11" id="KW-1185">Reference proteome</keyword>
<evidence type="ECO:0000256" key="7">
    <source>
        <dbReference type="ARBA" id="ARBA00023242"/>
    </source>
</evidence>
<evidence type="ECO:0000256" key="1">
    <source>
        <dbReference type="ARBA" id="ARBA00001968"/>
    </source>
</evidence>
<feature type="compositionally biased region" description="Basic residues" evidence="8">
    <location>
        <begin position="550"/>
        <end position="566"/>
    </location>
</feature>
<dbReference type="InterPro" id="IPR045249">
    <property type="entry name" value="HARBI1-like"/>
</dbReference>
<feature type="region of interest" description="Disordered" evidence="8">
    <location>
        <begin position="29"/>
        <end position="92"/>
    </location>
</feature>
<dbReference type="GO" id="GO:0046872">
    <property type="term" value="F:metal ion binding"/>
    <property type="evidence" value="ECO:0007669"/>
    <property type="project" value="UniProtKB-KW"/>
</dbReference>
<organism evidence="10 11">
    <name type="scientific">Tilletia controversa</name>
    <name type="common">dwarf bunt fungus</name>
    <dbReference type="NCBI Taxonomy" id="13291"/>
    <lineage>
        <taxon>Eukaryota</taxon>
        <taxon>Fungi</taxon>
        <taxon>Dikarya</taxon>
        <taxon>Basidiomycota</taxon>
        <taxon>Ustilaginomycotina</taxon>
        <taxon>Exobasidiomycetes</taxon>
        <taxon>Tilletiales</taxon>
        <taxon>Tilletiaceae</taxon>
        <taxon>Tilletia</taxon>
    </lineage>
</organism>
<dbReference type="EMBL" id="LWDE02000421">
    <property type="protein sequence ID" value="KAE8247823.1"/>
    <property type="molecule type" value="Genomic_DNA"/>
</dbReference>
<feature type="region of interest" description="Disordered" evidence="8">
    <location>
        <begin position="468"/>
        <end position="491"/>
    </location>
</feature>
<comment type="cofactor">
    <cofactor evidence="1">
        <name>a divalent metal cation</name>
        <dbReference type="ChEBI" id="CHEBI:60240"/>
    </cofactor>
</comment>
<evidence type="ECO:0000256" key="3">
    <source>
        <dbReference type="ARBA" id="ARBA00006958"/>
    </source>
</evidence>
<dbReference type="GO" id="GO:0004518">
    <property type="term" value="F:nuclease activity"/>
    <property type="evidence" value="ECO:0007669"/>
    <property type="project" value="UniProtKB-KW"/>
</dbReference>
<evidence type="ECO:0000256" key="8">
    <source>
        <dbReference type="SAM" id="MobiDB-lite"/>
    </source>
</evidence>
<proteinExistence type="inferred from homology"/>
<accession>A0A8X7MU09</accession>
<feature type="region of interest" description="Disordered" evidence="8">
    <location>
        <begin position="544"/>
        <end position="573"/>
    </location>
</feature>
<dbReference type="PANTHER" id="PTHR22930:SF85">
    <property type="entry name" value="GH03217P-RELATED"/>
    <property type="match status" value="1"/>
</dbReference>
<comment type="subcellular location">
    <subcellularLocation>
        <location evidence="2">Nucleus</location>
    </subcellularLocation>
</comment>
<evidence type="ECO:0000259" key="9">
    <source>
        <dbReference type="Pfam" id="PF13359"/>
    </source>
</evidence>
<sequence>MPRTSAKQQVLRDVASELVRCVRIRSARRRRRAFDRGSMPDCSSSDSGSSVSTTSASDSSLSSSVSDSISVQLSSASDSDDSSADSTISQSSAKRDAVRAAGLLRSLASRRVVNPRRERRDVVPLYKRLQRLGKSSRPSDLQAFRHLVRMTPPAFDALVQVIASNPVFQATDPRRPQAPVEEQVAVTLFWLGRCGNGSGVVDVALACGCAEGSVTAYSSRVVQALYDIRQQVLCWASEDEKDQARTWVAQRSKCLEFGSGWSMVDGSQIPLAFKPGKHAHHQEYYDRKGQYALNLQLTVLPTSLRIIDFVAGYKGATQDSRAFAASDVVQNPLKYLDADDFIWADGGYGLSTFTCSPYDHIVATKSGDFRAFNRAVSNVRVRSEHAFGYLKGRFQSLRGLRVFIQDSEDHHRAVKTVVAALVAHNLALRWDGAEERQCFMDLTSVSEDARDAWLQLQAPDEARDAREAAAWSDRLQRHRQQKEAERERHASMSQYRIELQRRDAAKEKRERLHCALFAALNRPFIDTTKQSRLKNMTQREFQAWEDRQAQRRSQRSRNRRTARQRTRAANDVM</sequence>
<keyword evidence="4" id="KW-0540">Nuclease</keyword>
<reference evidence="10" key="2">
    <citation type="journal article" date="2019" name="IMA Fungus">
        <title>Genome sequencing and comparison of five Tilletia species to identify candidate genes for the detection of regulated species infecting wheat.</title>
        <authorList>
            <person name="Nguyen H.D.T."/>
            <person name="Sultana T."/>
            <person name="Kesanakurti P."/>
            <person name="Hambleton S."/>
        </authorList>
    </citation>
    <scope>NUCLEOTIDE SEQUENCE</scope>
    <source>
        <strain evidence="10">DAOMC 236426</strain>
    </source>
</reference>
<dbReference type="Pfam" id="PF13359">
    <property type="entry name" value="DDE_Tnp_4"/>
    <property type="match status" value="1"/>
</dbReference>
<evidence type="ECO:0000313" key="10">
    <source>
        <dbReference type="EMBL" id="KAE8247823.1"/>
    </source>
</evidence>
<evidence type="ECO:0000256" key="5">
    <source>
        <dbReference type="ARBA" id="ARBA00022723"/>
    </source>
</evidence>
<dbReference type="InterPro" id="IPR027806">
    <property type="entry name" value="HARBI1_dom"/>
</dbReference>
<evidence type="ECO:0000256" key="4">
    <source>
        <dbReference type="ARBA" id="ARBA00022722"/>
    </source>
</evidence>
<comment type="caution">
    <text evidence="10">The sequence shown here is derived from an EMBL/GenBank/DDBJ whole genome shotgun (WGS) entry which is preliminary data.</text>
</comment>
<feature type="compositionally biased region" description="Basic and acidic residues" evidence="8">
    <location>
        <begin position="481"/>
        <end position="490"/>
    </location>
</feature>
<feature type="domain" description="DDE Tnp4" evidence="9">
    <location>
        <begin position="264"/>
        <end position="425"/>
    </location>
</feature>
<protein>
    <recommendedName>
        <fullName evidence="9">DDE Tnp4 domain-containing protein</fullName>
    </recommendedName>
</protein>
<keyword evidence="6" id="KW-0378">Hydrolase</keyword>
<reference evidence="10" key="1">
    <citation type="submission" date="2016-04" db="EMBL/GenBank/DDBJ databases">
        <authorList>
            <person name="Nguyen H.D."/>
            <person name="Samba Siva P."/>
            <person name="Cullis J."/>
            <person name="Levesque C.A."/>
            <person name="Hambleton S."/>
        </authorList>
    </citation>
    <scope>NUCLEOTIDE SEQUENCE</scope>
    <source>
        <strain evidence="10">DAOMC 236426</strain>
    </source>
</reference>
<evidence type="ECO:0000256" key="2">
    <source>
        <dbReference type="ARBA" id="ARBA00004123"/>
    </source>
</evidence>
<dbReference type="AlphaFoldDB" id="A0A8X7MU09"/>
<gene>
    <name evidence="10" type="ORF">A4X06_0g4164</name>
</gene>
<keyword evidence="5" id="KW-0479">Metal-binding</keyword>
<feature type="compositionally biased region" description="Low complexity" evidence="8">
    <location>
        <begin position="43"/>
        <end position="77"/>
    </location>
</feature>
<evidence type="ECO:0000256" key="6">
    <source>
        <dbReference type="ARBA" id="ARBA00022801"/>
    </source>
</evidence>
<dbReference type="PANTHER" id="PTHR22930">
    <property type="match status" value="1"/>
</dbReference>
<dbReference type="GO" id="GO:0016787">
    <property type="term" value="F:hydrolase activity"/>
    <property type="evidence" value="ECO:0007669"/>
    <property type="project" value="UniProtKB-KW"/>
</dbReference>
<dbReference type="GO" id="GO:0005634">
    <property type="term" value="C:nucleus"/>
    <property type="evidence" value="ECO:0007669"/>
    <property type="project" value="UniProtKB-SubCell"/>
</dbReference>
<comment type="similarity">
    <text evidence="3">Belongs to the HARBI1 family.</text>
</comment>
<name>A0A8X7MU09_9BASI</name>
<dbReference type="Proteomes" id="UP000077684">
    <property type="component" value="Unassembled WGS sequence"/>
</dbReference>